<feature type="domain" description="EGF-like" evidence="8">
    <location>
        <begin position="1824"/>
        <end position="1861"/>
    </location>
</feature>
<feature type="disulfide bond" evidence="5">
    <location>
        <begin position="2088"/>
        <end position="2097"/>
    </location>
</feature>
<feature type="compositionally biased region" description="Basic and acidic residues" evidence="6">
    <location>
        <begin position="1435"/>
        <end position="1448"/>
    </location>
</feature>
<feature type="compositionally biased region" description="Basic and acidic residues" evidence="6">
    <location>
        <begin position="537"/>
        <end position="547"/>
    </location>
</feature>
<dbReference type="GeneID" id="100210853"/>
<evidence type="ECO:0000256" key="1">
    <source>
        <dbReference type="ARBA" id="ARBA00022536"/>
    </source>
</evidence>
<proteinExistence type="predicted"/>
<evidence type="ECO:0000259" key="8">
    <source>
        <dbReference type="PROSITE" id="PS50026"/>
    </source>
</evidence>
<feature type="region of interest" description="Disordered" evidence="6">
    <location>
        <begin position="1399"/>
        <end position="1449"/>
    </location>
</feature>
<feature type="domain" description="EGF-like" evidence="8">
    <location>
        <begin position="1627"/>
        <end position="1663"/>
    </location>
</feature>
<dbReference type="InterPro" id="IPR001881">
    <property type="entry name" value="EGF-like_Ca-bd_dom"/>
</dbReference>
<feature type="chain" id="PRO_5045587609" evidence="7">
    <location>
        <begin position="19"/>
        <end position="2835"/>
    </location>
</feature>
<feature type="disulfide bond" evidence="5">
    <location>
        <begin position="1690"/>
        <end position="1699"/>
    </location>
</feature>
<feature type="compositionally biased region" description="Basic and acidic residues" evidence="6">
    <location>
        <begin position="500"/>
        <end position="527"/>
    </location>
</feature>
<feature type="domain" description="EGF-like" evidence="8">
    <location>
        <begin position="1701"/>
        <end position="1737"/>
    </location>
</feature>
<feature type="disulfide bond" evidence="5">
    <location>
        <begin position="1653"/>
        <end position="1662"/>
    </location>
</feature>
<sequence>MRIIYVFPIILLVLETRAIDTRQEKRTKKSKVYRTFEHEHKFNQLDSTSIKSDLNKKEKKTFSTFEKSPTKYSDIPHNATNQITVTAVGNGNNNILSRKEHTTSNFTNFNNNSEHNNKNDLKPNKTGSKLKENKAFKILKNNQTNAGLKEATQGLVHKDLKETAEELQNRNREVLQKQIFNSSITNVGIPFTLNGSSTKPNFKSVKNDQKNSKKYFKAGALIITDDNKIQQAKLVNFHSNNKTKATAQTVSNVPSQTASNISSVSKSNTFKNDAQITRVHKLQPINNTHFNFLNKKPVQREKIIRTVKYDEKSEFPKSQTNEVAGNNLLRNIGFKKAKFLKNKFSKAKTSIVKKIKSKQKKINARHERKKGNRKLSSKADEKREIVLNERVGHLAERDRSVDEEEGSDRKYFSGKSIDRLFSKFGLKPQFNKKPHLTSDKDDIEDESEAEHSLLSLKKLKDNEDFSDLSHLVDDDHQGEQYSNLAEHENHEKEDTDEAEYPDHKTHESRPNLKEHAFADNSKFHNRDQDDDSTDSTEDQKENFDSKYNKINSDDEQNEFDNENKISHEFGNEAHNHGRQNQHVLLHKPKEEPHDHDDAYDINGKIHNPNKKNHARRDDSLDQNDDLNVWKNIVQMNSKIEPSEGMETTDNTLVDSEESDAAALTPTDPKILAGFGVNDQRFGETWFEGQKNIERETSKVKHHDLSTRKSFKDEYADEMNELESYVNTNNEENVYNIGNHKPKKRHHGKNLNKFNEKYQKTDFSKPFIQQNKGVLHMSDDLGTKIEDQNNESIMKIICKHAKCDYERDKKKFDEEDSTQLKSYVQEGDEIVAQIGIGNENDAESFMSGKKLADDLFSQARINSHQETSKTDILKTPGSSKMIYFSPDIVAQATKLDTTEYHLPIDTTEHHLPSKLYINNIKKTPKQGKIASLSKETNETNKSILMGEKTNQLSKITDHLLYIRNNKSDIVSKNTEVTQEPTKTLLEAIKIIRSNPLLKVSRVEIVKSDGNLSKPIRITTITRHTKKQPVSSPVSHVVSPPVSSAVLSPVSRVVSPSVSSAVSSPVSRVVSSPVSLPVSAIVSSPVDLVVPKENKTETNCDCQLFIKIIKTPGCMEFCKEKVLYEEQVKQLKNDSTSKTKNNELKSSSSLNDESISLNTIQNQTRKNNLNEFLFNQNVSNKNNDGSSRLSYLTTSEEGYSINNPIQIIPSSESENIHLLNKINENNFSMKNISTEKEQSLILGNNFKEELSSDHISTIKEKEINDYAKSIMDSNATSVLYTLKPFVNKNGQQHDAISSSPDVLIKPDFLQTNLHNKVIILNDKIPLNSLTISPIEFVSHDTLPSYPIVIDSTSEMVQELLKNSHPIPPPPSKSHFNIHSLNKILHNNGPVIVENGNSNLMEEESDKSFSENMKDSENEDKEEEDLVYDDNEDIEDQDNNHDNDDDKEYPHNNHLLLGAGASLLHKNYAEEHGSVKTIISNENGQDEKANKEENNAYNNQHFEEEKHWLPEAIRNNQNFSAQSQCLNGGINIPISKFETQCMCPHQFYGKTCKDWNFCYPNPCSNGGQCQMISEIPKYKCHCKKAYIGHTCSEFNPCDPNPCNNHGTCSHDGKTATCTCTSRFKGENCAELSNCYPNPCKNNGRCVDMDGKFKCECQKGFIGKTCEEDDVCAKNVCQNGGSCIVNGTSYSCQCAQGFVGKICQDRVCVPNPCNHGGICIQRENSMFACLCPSWAAGVTCEDVSPCRMNPCKNGARCIDAMSGFRWTLKPMQYFCDCKSPFKGAHCEINACSECHVDATCDADHCTCNLGFLGDGKSCYRENKTEVMEVKPCQPNPCMNDGECLVKPGLLYECICKPPFVPPNCAESDPCKPNPCGIHEKCEAKNNIIICSCAGNMVDKKCGDSLCRTNACYNRGVCTPAGENAFMCICEGKWGGSRCRECNCPKSQSPNNPSSWCDARGHCQCPPGFVFDESNNKCMKNKAPLVKHYKTCDSSPCLNSIVCLNDEEGAYTCICFPEWYGKNCQHRRKCLINPCYNGGTCMEKDGVFLGCVCLPAYLPPLCKSEAPTACNPSPCQNNALCTLHPSGGYDCICSQRYTGPHCTIDRCRDCDVHAYCENGKCTCKDGYVGSGYECVSKGCPTQCLHFQTCIENQCQCIPGHRQIANICIPLTELQMNDDLKPTRAHFSSNYSLKTTFSQFLITKPVRNEVYVTEIKSIPSEHQQINNAPTKSSNSKMTFPTKIKTLEQSSLSSFNNKKVKRPPGNPTPTSIPVFKNKNISEKISRKKYNNYNKVLSKFRALFQNQDAKTSAEVKKQETLLSALLDMPSLMVQEIAEANEDNHAKNRAPDIAGSFNNTFNKASLEILKPKPLLLDKTFIAKNINSSKNSDIKSKSKESNSSNQVSALFIDTKPSALLVEGNTPNTPYTLQNIDSNSKTLYTNKDYKNERSSLISSFLNDDKPTINKDKNSIKKSTDRITTIEIVLEKVNTKSNNENNQWENETDLISQKNKTYKSVQEENSHPTHFPLILSNVNTSNESKFYSNKIYTVNSLDVKIPTVNSLDLKNDTEIKKPNNLAPKFLTENCISDPGCVEKLINVTSTKDSEDKNDEVILVEAKNDGEDIEELGLKKPNKHFLKNDDDVPQSSGLERVHNMLENNKDVLQATFIKSEEKATPNTILSETPVETNKLKYREDKNLVKFLSLVEKRLKLKPYHKNHVYQPIIPPWIKVDEEKPRIVFLEGTDTNITEMRGILKHHILSYNKKKNVAKLGNKKDDLNNLIPLFDILSLNNQKNQLNSQYHQESDNNQEYKPSSYYGEGDDIYKEIKKQKNKKKKLKTYQIYI</sequence>
<feature type="compositionally biased region" description="Acidic residues" evidence="6">
    <location>
        <begin position="1414"/>
        <end position="1434"/>
    </location>
</feature>
<dbReference type="RefSeq" id="XP_065651772.1">
    <property type="nucleotide sequence ID" value="XM_065795700.1"/>
</dbReference>
<dbReference type="CDD" id="cd00054">
    <property type="entry name" value="EGF_CA"/>
    <property type="match status" value="8"/>
</dbReference>
<feature type="disulfide bond" evidence="5">
    <location>
        <begin position="1579"/>
        <end position="1588"/>
    </location>
</feature>
<feature type="disulfide bond" evidence="5">
    <location>
        <begin position="2010"/>
        <end position="2019"/>
    </location>
</feature>
<feature type="region of interest" description="Disordered" evidence="6">
    <location>
        <begin position="485"/>
        <end position="557"/>
    </location>
</feature>
<keyword evidence="2 7" id="KW-0732">Signal</keyword>
<dbReference type="Gene3D" id="2.10.25.10">
    <property type="entry name" value="Laminin"/>
    <property type="match status" value="9"/>
</dbReference>
<feature type="disulfide bond" evidence="5">
    <location>
        <begin position="2048"/>
        <end position="2057"/>
    </location>
</feature>
<evidence type="ECO:0000256" key="5">
    <source>
        <dbReference type="PROSITE-ProRule" id="PRU00076"/>
    </source>
</evidence>
<dbReference type="PROSITE" id="PS00010">
    <property type="entry name" value="ASX_HYDROXYL"/>
    <property type="match status" value="1"/>
</dbReference>
<feature type="domain" description="EGF-like" evidence="8">
    <location>
        <begin position="1513"/>
        <end position="1550"/>
    </location>
</feature>
<feature type="domain" description="EGF-like" evidence="8">
    <location>
        <begin position="2021"/>
        <end position="2058"/>
    </location>
</feature>
<dbReference type="SUPFAM" id="SSF57196">
    <property type="entry name" value="EGF/Laminin"/>
    <property type="match status" value="8"/>
</dbReference>
<evidence type="ECO:0000256" key="4">
    <source>
        <dbReference type="ARBA" id="ARBA00023157"/>
    </source>
</evidence>
<evidence type="ECO:0000256" key="7">
    <source>
        <dbReference type="SAM" id="SignalP"/>
    </source>
</evidence>
<feature type="disulfide bond" evidence="5">
    <location>
        <begin position="1540"/>
        <end position="1549"/>
    </location>
</feature>
<dbReference type="Proteomes" id="UP001652625">
    <property type="component" value="Chromosome 04"/>
</dbReference>
<feature type="disulfide bond" evidence="5">
    <location>
        <begin position="1851"/>
        <end position="1860"/>
    </location>
</feature>
<keyword evidence="1 5" id="KW-0245">EGF-like domain</keyword>
<dbReference type="InterPro" id="IPR000742">
    <property type="entry name" value="EGF"/>
</dbReference>
<feature type="region of interest" description="Disordered" evidence="6">
    <location>
        <begin position="1128"/>
        <end position="1149"/>
    </location>
</feature>
<feature type="domain" description="EGF-like" evidence="8">
    <location>
        <begin position="1983"/>
        <end position="2020"/>
    </location>
</feature>
<evidence type="ECO:0000256" key="2">
    <source>
        <dbReference type="ARBA" id="ARBA00022729"/>
    </source>
</evidence>
<feature type="disulfide bond" evidence="5">
    <location>
        <begin position="1925"/>
        <end position="1934"/>
    </location>
</feature>
<feature type="domain" description="EGF-like" evidence="8">
    <location>
        <begin position="2061"/>
        <end position="2098"/>
    </location>
</feature>
<feature type="region of interest" description="Disordered" evidence="6">
    <location>
        <begin position="355"/>
        <end position="381"/>
    </location>
</feature>
<accession>A0ABM4BRJ6</accession>
<organism evidence="9 10">
    <name type="scientific">Hydra vulgaris</name>
    <name type="common">Hydra</name>
    <name type="synonym">Hydra attenuata</name>
    <dbReference type="NCBI Taxonomy" id="6087"/>
    <lineage>
        <taxon>Eukaryota</taxon>
        <taxon>Metazoa</taxon>
        <taxon>Cnidaria</taxon>
        <taxon>Hydrozoa</taxon>
        <taxon>Hydroidolina</taxon>
        <taxon>Anthoathecata</taxon>
        <taxon>Aplanulata</taxon>
        <taxon>Hydridae</taxon>
        <taxon>Hydra</taxon>
    </lineage>
</organism>
<keyword evidence="4 5" id="KW-1015">Disulfide bond</keyword>
<feature type="domain" description="EGF-like" evidence="8">
    <location>
        <begin position="1738"/>
        <end position="1783"/>
    </location>
</feature>
<feature type="domain" description="EGF-like" evidence="8">
    <location>
        <begin position="1898"/>
        <end position="1935"/>
    </location>
</feature>
<dbReference type="PROSITE" id="PS01186">
    <property type="entry name" value="EGF_2"/>
    <property type="match status" value="4"/>
</dbReference>
<feature type="disulfide bond" evidence="5">
    <location>
        <begin position="1560"/>
        <end position="1577"/>
    </location>
</feature>
<keyword evidence="3" id="KW-0677">Repeat</keyword>
<dbReference type="Pfam" id="PF00008">
    <property type="entry name" value="EGF"/>
    <property type="match status" value="5"/>
</dbReference>
<feature type="compositionally biased region" description="Basic and acidic residues" evidence="6">
    <location>
        <begin position="1403"/>
        <end position="1413"/>
    </location>
</feature>
<dbReference type="SMART" id="SM00179">
    <property type="entry name" value="EGF_CA"/>
    <property type="match status" value="8"/>
</dbReference>
<feature type="disulfide bond" evidence="5">
    <location>
        <begin position="1616"/>
        <end position="1625"/>
    </location>
</feature>
<feature type="compositionally biased region" description="Basic residues" evidence="6">
    <location>
        <begin position="355"/>
        <end position="376"/>
    </location>
</feature>
<feature type="domain" description="EGF-like" evidence="8">
    <location>
        <begin position="1590"/>
        <end position="1626"/>
    </location>
</feature>
<evidence type="ECO:0000256" key="6">
    <source>
        <dbReference type="SAM" id="MobiDB-lite"/>
    </source>
</evidence>
<feature type="signal peptide" evidence="7">
    <location>
        <begin position="1"/>
        <end position="18"/>
    </location>
</feature>
<feature type="disulfide bond" evidence="5">
    <location>
        <begin position="1727"/>
        <end position="1736"/>
    </location>
</feature>
<feature type="compositionally biased region" description="Basic and acidic residues" evidence="6">
    <location>
        <begin position="1128"/>
        <end position="1141"/>
    </location>
</feature>
<dbReference type="PROSITE" id="PS50026">
    <property type="entry name" value="EGF_3"/>
    <property type="match status" value="12"/>
</dbReference>
<feature type="disulfide bond" evidence="5">
    <location>
        <begin position="1773"/>
        <end position="1782"/>
    </location>
</feature>
<feature type="domain" description="EGF-like" evidence="8">
    <location>
        <begin position="1664"/>
        <end position="1700"/>
    </location>
</feature>
<feature type="domain" description="EGF-like" evidence="8">
    <location>
        <begin position="1551"/>
        <end position="1589"/>
    </location>
</feature>
<dbReference type="PANTHER" id="PTHR24049:SF22">
    <property type="entry name" value="DROSOPHILA CRUMBS HOMOLOG"/>
    <property type="match status" value="1"/>
</dbReference>
<evidence type="ECO:0000313" key="9">
    <source>
        <dbReference type="Proteomes" id="UP001652625"/>
    </source>
</evidence>
<feature type="region of interest" description="Disordered" evidence="6">
    <location>
        <begin position="108"/>
        <end position="127"/>
    </location>
</feature>
<dbReference type="PANTHER" id="PTHR24049">
    <property type="entry name" value="CRUMBS FAMILY MEMBER"/>
    <property type="match status" value="1"/>
</dbReference>
<protein>
    <submittedName>
        <fullName evidence="10">Uncharacterized protein LOC100210853 isoform X3</fullName>
    </submittedName>
</protein>
<evidence type="ECO:0000313" key="10">
    <source>
        <dbReference type="RefSeq" id="XP_065651772.1"/>
    </source>
</evidence>
<dbReference type="InterPro" id="IPR051022">
    <property type="entry name" value="Notch_Cell-Fate_Det"/>
</dbReference>
<evidence type="ECO:0000256" key="3">
    <source>
        <dbReference type="ARBA" id="ARBA00022737"/>
    </source>
</evidence>
<keyword evidence="9" id="KW-1185">Reference proteome</keyword>
<reference evidence="10" key="1">
    <citation type="submission" date="2025-08" db="UniProtKB">
        <authorList>
            <consortium name="RefSeq"/>
        </authorList>
    </citation>
    <scope>IDENTIFICATION</scope>
</reference>
<dbReference type="PROSITE" id="PS00022">
    <property type="entry name" value="EGF_1"/>
    <property type="match status" value="10"/>
</dbReference>
<dbReference type="InterPro" id="IPR000152">
    <property type="entry name" value="EGF-type_Asp/Asn_hydroxyl_site"/>
</dbReference>
<gene>
    <name evidence="10" type="primary">LOC100210853</name>
</gene>
<dbReference type="SMART" id="SM00181">
    <property type="entry name" value="EGF"/>
    <property type="match status" value="15"/>
</dbReference>
<comment type="caution">
    <text evidence="5">Lacks conserved residue(s) required for the propagation of feature annotation.</text>
</comment>
<feature type="compositionally biased region" description="Basic and acidic residues" evidence="6">
    <location>
        <begin position="115"/>
        <end position="127"/>
    </location>
</feature>
<name>A0ABM4BRJ6_HYDVU</name>